<evidence type="ECO:0000256" key="6">
    <source>
        <dbReference type="RuleBase" id="RU003376"/>
    </source>
</evidence>
<dbReference type="InterPro" id="IPR024791">
    <property type="entry name" value="Cyt_c/ubiquinol_Oxase_su3"/>
</dbReference>
<protein>
    <submittedName>
        <fullName evidence="9">Cytochrome c oxidase subunit 3</fullName>
    </submittedName>
</protein>
<dbReference type="PROSITE" id="PS50253">
    <property type="entry name" value="COX3"/>
    <property type="match status" value="1"/>
</dbReference>
<feature type="transmembrane region" description="Helical" evidence="7">
    <location>
        <begin position="133"/>
        <end position="157"/>
    </location>
</feature>
<sequence length="188" mass="20705">MNASARSPNQSVTSVAEEEGDTLLLWILVWSELVAFGILLAGFLVMSVLEPERFAVARHYLNPGLAAFNTVILLSSGWQAALAARRAASIMEVRRSLCFAAALGFAFMAIKLAEYAGEIGHAGEQALSGFFEIYFLITGFHLLHVVFGSVILLIVAWRPARQNVLLITTLWHVIDLVWIVMFPILYLA</sequence>
<dbReference type="GO" id="GO:0005886">
    <property type="term" value="C:plasma membrane"/>
    <property type="evidence" value="ECO:0007669"/>
    <property type="project" value="UniProtKB-SubCell"/>
</dbReference>
<dbReference type="PANTHER" id="PTHR11403">
    <property type="entry name" value="CYTOCHROME C OXIDASE SUBUNIT III"/>
    <property type="match status" value="1"/>
</dbReference>
<evidence type="ECO:0000256" key="4">
    <source>
        <dbReference type="ARBA" id="ARBA00022989"/>
    </source>
</evidence>
<evidence type="ECO:0000256" key="2">
    <source>
        <dbReference type="ARBA" id="ARBA00010581"/>
    </source>
</evidence>
<evidence type="ECO:0000256" key="7">
    <source>
        <dbReference type="SAM" id="Phobius"/>
    </source>
</evidence>
<evidence type="ECO:0000313" key="10">
    <source>
        <dbReference type="Proteomes" id="UP001155380"/>
    </source>
</evidence>
<comment type="subcellular location">
    <subcellularLocation>
        <location evidence="6">Cell membrane</location>
        <topology evidence="6">Multi-pass membrane protein</topology>
    </subcellularLocation>
    <subcellularLocation>
        <location evidence="1">Membrane</location>
        <topology evidence="1">Multi-pass membrane protein</topology>
    </subcellularLocation>
</comment>
<proteinExistence type="inferred from homology"/>
<reference evidence="9" key="1">
    <citation type="submission" date="2022-06" db="EMBL/GenBank/DDBJ databases">
        <authorList>
            <person name="Sun Q."/>
        </authorList>
    </citation>
    <scope>NUCLEOTIDE SEQUENCE</scope>
    <source>
        <strain evidence="9">S101</strain>
    </source>
</reference>
<dbReference type="InterPro" id="IPR000298">
    <property type="entry name" value="Cyt_c_oxidase-like_su3"/>
</dbReference>
<dbReference type="RefSeq" id="WP_250914933.1">
    <property type="nucleotide sequence ID" value="NZ_JAMXLX010000008.1"/>
</dbReference>
<keyword evidence="5 7" id="KW-0472">Membrane</keyword>
<dbReference type="InterPro" id="IPR013833">
    <property type="entry name" value="Cyt_c_oxidase_su3_a-hlx"/>
</dbReference>
<feature type="transmembrane region" description="Helical" evidence="7">
    <location>
        <begin position="96"/>
        <end position="113"/>
    </location>
</feature>
<dbReference type="InterPro" id="IPR035973">
    <property type="entry name" value="Cyt_c_oxidase_su3-like_sf"/>
</dbReference>
<feature type="transmembrane region" description="Helical" evidence="7">
    <location>
        <begin position="65"/>
        <end position="84"/>
    </location>
</feature>
<feature type="domain" description="Heme-copper oxidase subunit III family profile" evidence="8">
    <location>
        <begin position="1"/>
        <end position="188"/>
    </location>
</feature>
<dbReference type="AlphaFoldDB" id="A0AAJ1C1V4"/>
<dbReference type="GO" id="GO:0004129">
    <property type="term" value="F:cytochrome-c oxidase activity"/>
    <property type="evidence" value="ECO:0007669"/>
    <property type="project" value="InterPro"/>
</dbReference>
<accession>A0AAJ1C1V4</accession>
<feature type="transmembrane region" description="Helical" evidence="7">
    <location>
        <begin position="23"/>
        <end position="45"/>
    </location>
</feature>
<evidence type="ECO:0000313" key="9">
    <source>
        <dbReference type="EMBL" id="MCO5959253.1"/>
    </source>
</evidence>
<keyword evidence="3 6" id="KW-0812">Transmembrane</keyword>
<keyword evidence="4 7" id="KW-1133">Transmembrane helix</keyword>
<dbReference type="EMBL" id="JAMXLX010000008">
    <property type="protein sequence ID" value="MCO5959253.1"/>
    <property type="molecule type" value="Genomic_DNA"/>
</dbReference>
<dbReference type="Pfam" id="PF00510">
    <property type="entry name" value="COX3"/>
    <property type="match status" value="1"/>
</dbReference>
<dbReference type="PANTHER" id="PTHR11403:SF6">
    <property type="entry name" value="NITRIC OXIDE REDUCTASE SUBUNIT E"/>
    <property type="match status" value="1"/>
</dbReference>
<organism evidence="9 10">
    <name type="scientific">Ciceribacter sichuanensis</name>
    <dbReference type="NCBI Taxonomy" id="2949647"/>
    <lineage>
        <taxon>Bacteria</taxon>
        <taxon>Pseudomonadati</taxon>
        <taxon>Pseudomonadota</taxon>
        <taxon>Alphaproteobacteria</taxon>
        <taxon>Hyphomicrobiales</taxon>
        <taxon>Rhizobiaceae</taxon>
        <taxon>Ciceribacter</taxon>
    </lineage>
</organism>
<comment type="similarity">
    <text evidence="2 6">Belongs to the cytochrome c oxidase subunit 3 family.</text>
</comment>
<dbReference type="Gene3D" id="1.20.120.80">
    <property type="entry name" value="Cytochrome c oxidase, subunit III, four-helix bundle"/>
    <property type="match status" value="1"/>
</dbReference>
<comment type="caution">
    <text evidence="9">The sequence shown here is derived from an EMBL/GenBank/DDBJ whole genome shotgun (WGS) entry which is preliminary data.</text>
</comment>
<feature type="transmembrane region" description="Helical" evidence="7">
    <location>
        <begin position="164"/>
        <end position="186"/>
    </location>
</feature>
<dbReference type="SUPFAM" id="SSF81452">
    <property type="entry name" value="Cytochrome c oxidase subunit III-like"/>
    <property type="match status" value="1"/>
</dbReference>
<evidence type="ECO:0000256" key="5">
    <source>
        <dbReference type="ARBA" id="ARBA00023136"/>
    </source>
</evidence>
<name>A0AAJ1C1V4_9HYPH</name>
<dbReference type="GO" id="GO:0019646">
    <property type="term" value="P:aerobic electron transport chain"/>
    <property type="evidence" value="ECO:0007669"/>
    <property type="project" value="InterPro"/>
</dbReference>
<evidence type="ECO:0000256" key="1">
    <source>
        <dbReference type="ARBA" id="ARBA00004141"/>
    </source>
</evidence>
<gene>
    <name evidence="9" type="ORF">NBH21_20955</name>
</gene>
<evidence type="ECO:0000259" key="8">
    <source>
        <dbReference type="PROSITE" id="PS50253"/>
    </source>
</evidence>
<dbReference type="Proteomes" id="UP001155380">
    <property type="component" value="Unassembled WGS sequence"/>
</dbReference>
<evidence type="ECO:0000256" key="3">
    <source>
        <dbReference type="ARBA" id="ARBA00022692"/>
    </source>
</evidence>